<dbReference type="GO" id="GO:0004029">
    <property type="term" value="F:aldehyde dehydrogenase (NAD+) activity"/>
    <property type="evidence" value="ECO:0007669"/>
    <property type="project" value="TreeGrafter"/>
</dbReference>
<dbReference type="InterPro" id="IPR051783">
    <property type="entry name" value="NAD(P)-dependent_oxidoreduct"/>
</dbReference>
<dbReference type="InterPro" id="IPR021295">
    <property type="entry name" value="DUF2867"/>
</dbReference>
<protein>
    <submittedName>
        <fullName evidence="3">3 beta-hydroxysteroid dehydrogenase/Delta 5--&gt;4-isomerase</fullName>
    </submittedName>
</protein>
<dbReference type="GO" id="GO:0016853">
    <property type="term" value="F:isomerase activity"/>
    <property type="evidence" value="ECO:0007669"/>
    <property type="project" value="UniProtKB-KW"/>
</dbReference>
<dbReference type="SUPFAM" id="SSF55961">
    <property type="entry name" value="Bet v1-like"/>
    <property type="match status" value="1"/>
</dbReference>
<proteinExistence type="predicted"/>
<gene>
    <name evidence="3" type="ORF">BN1051_00485</name>
</gene>
<evidence type="ECO:0000313" key="3">
    <source>
        <dbReference type="EMBL" id="CEA07172.1"/>
    </source>
</evidence>
<name>A0A078MP64_9MICC</name>
<dbReference type="AlphaFoldDB" id="A0A078MP64"/>
<dbReference type="GO" id="GO:0005737">
    <property type="term" value="C:cytoplasm"/>
    <property type="evidence" value="ECO:0007669"/>
    <property type="project" value="TreeGrafter"/>
</dbReference>
<evidence type="ECO:0000259" key="2">
    <source>
        <dbReference type="Pfam" id="PF13460"/>
    </source>
</evidence>
<dbReference type="InterPro" id="IPR036291">
    <property type="entry name" value="NAD(P)-bd_dom_sf"/>
</dbReference>
<sequence>MFAGEGLDGYLGPMAQERILVTGATGYIGGRLVPLLLEDGHRVTVLARSPDKLRDVPWAADVDIRQGDLSDADSVREAFRDIDTVYFLVHSMASGAGFAGQEEAIARNTARAAEDAGVRRIIYLGGLHPDEGELSPHMRSRTAVGQIFLDSAVPAVVLQAGVVIGSGSASFEMIRHLTETLPVMPAPSWVRRRIEPIAVRDVLHYLARAVDLPADANRTFDLGSREVLTYAEIMNGYAAEAGLPQRRIFALPLPAPRLAGLWVALVTPIPLAMSRPLVESLQHDAVAKEHDIDRYVPAPAGGHTSYREAVRRALGKEQRGEVETTWAGATPTADAASQPLPSDPEWAGQKVYVDARQRRGDVAPARVWDVIEGIGGRNGWYSLPMAWALRGILDKTVGGAGLSRGRRHPKRLYTGDVVDWWRVELLERGSLLRLRAEMRVPGRAWLELAVDPDGNGGSVYRQRAIYFPRGLTGRLYWWVISPFHGLIFPAMARNILRQAARLPA</sequence>
<dbReference type="InterPro" id="IPR016040">
    <property type="entry name" value="NAD(P)-bd_dom"/>
</dbReference>
<dbReference type="PANTHER" id="PTHR48079">
    <property type="entry name" value="PROTEIN YEEZ"/>
    <property type="match status" value="1"/>
</dbReference>
<keyword evidence="3" id="KW-0413">Isomerase</keyword>
<dbReference type="SUPFAM" id="SSF51735">
    <property type="entry name" value="NAD(P)-binding Rossmann-fold domains"/>
    <property type="match status" value="1"/>
</dbReference>
<dbReference type="Gene3D" id="3.40.50.720">
    <property type="entry name" value="NAD(P)-binding Rossmann-like Domain"/>
    <property type="match status" value="1"/>
</dbReference>
<dbReference type="PATRIC" id="fig|1461584.3.peg.477"/>
<dbReference type="Pfam" id="PF13460">
    <property type="entry name" value="NAD_binding_10"/>
    <property type="match status" value="1"/>
</dbReference>
<dbReference type="PANTHER" id="PTHR48079:SF6">
    <property type="entry name" value="NAD(P)-BINDING DOMAIN-CONTAINING PROTEIN-RELATED"/>
    <property type="match status" value="1"/>
</dbReference>
<accession>A0A078MP64</accession>
<feature type="region of interest" description="Disordered" evidence="1">
    <location>
        <begin position="320"/>
        <end position="345"/>
    </location>
</feature>
<reference evidence="3" key="1">
    <citation type="submission" date="2014-07" db="EMBL/GenBank/DDBJ databases">
        <authorList>
            <person name="Urmite Genomes Urmite Genomes"/>
        </authorList>
    </citation>
    <scope>NUCLEOTIDE SEQUENCE</scope>
    <source>
        <strain evidence="3">11W110_air</strain>
    </source>
</reference>
<organism evidence="3">
    <name type="scientific">Arthrobacter saudimassiliensis</name>
    <dbReference type="NCBI Taxonomy" id="1461584"/>
    <lineage>
        <taxon>Bacteria</taxon>
        <taxon>Bacillati</taxon>
        <taxon>Actinomycetota</taxon>
        <taxon>Actinomycetes</taxon>
        <taxon>Micrococcales</taxon>
        <taxon>Micrococcaceae</taxon>
        <taxon>Arthrobacter</taxon>
    </lineage>
</organism>
<evidence type="ECO:0000256" key="1">
    <source>
        <dbReference type="SAM" id="MobiDB-lite"/>
    </source>
</evidence>
<feature type="domain" description="NAD(P)-binding" evidence="2">
    <location>
        <begin position="23"/>
        <end position="131"/>
    </location>
</feature>
<dbReference type="Pfam" id="PF11066">
    <property type="entry name" value="DUF2867"/>
    <property type="match status" value="1"/>
</dbReference>
<dbReference type="EMBL" id="LN483070">
    <property type="protein sequence ID" value="CEA07172.1"/>
    <property type="molecule type" value="Genomic_DNA"/>
</dbReference>